<keyword evidence="1 4" id="KW-0349">Heme</keyword>
<dbReference type="GO" id="GO:0019825">
    <property type="term" value="F:oxygen binding"/>
    <property type="evidence" value="ECO:0007669"/>
    <property type="project" value="InterPro"/>
</dbReference>
<dbReference type="Proteomes" id="UP000440578">
    <property type="component" value="Unassembled WGS sequence"/>
</dbReference>
<evidence type="ECO:0000259" key="5">
    <source>
        <dbReference type="PROSITE" id="PS01033"/>
    </source>
</evidence>
<keyword evidence="4" id="KW-0813">Transport</keyword>
<dbReference type="GO" id="GO:0005344">
    <property type="term" value="F:oxygen carrier activity"/>
    <property type="evidence" value="ECO:0007669"/>
    <property type="project" value="UniProtKB-KW"/>
</dbReference>
<reference evidence="6 7" key="1">
    <citation type="submission" date="2019-07" db="EMBL/GenBank/DDBJ databases">
        <title>Draft genome assembly of a fouling barnacle, Amphibalanus amphitrite (Darwin, 1854): The first reference genome for Thecostraca.</title>
        <authorList>
            <person name="Kim W."/>
        </authorList>
    </citation>
    <scope>NUCLEOTIDE SEQUENCE [LARGE SCALE GENOMIC DNA]</scope>
    <source>
        <strain evidence="6">SNU_AA5</strain>
        <tissue evidence="6">Soma without cirri and trophi</tissue>
    </source>
</reference>
<dbReference type="PROSITE" id="PS01033">
    <property type="entry name" value="GLOBIN"/>
    <property type="match status" value="1"/>
</dbReference>
<dbReference type="Pfam" id="PF00042">
    <property type="entry name" value="Globin"/>
    <property type="match status" value="1"/>
</dbReference>
<dbReference type="GO" id="GO:0046872">
    <property type="term" value="F:metal ion binding"/>
    <property type="evidence" value="ECO:0007669"/>
    <property type="project" value="UniProtKB-KW"/>
</dbReference>
<comment type="similarity">
    <text evidence="4">Belongs to the globin family.</text>
</comment>
<dbReference type="SUPFAM" id="SSF46458">
    <property type="entry name" value="Globin-like"/>
    <property type="match status" value="1"/>
</dbReference>
<dbReference type="InterPro" id="IPR012292">
    <property type="entry name" value="Globin/Proto"/>
</dbReference>
<dbReference type="OrthoDB" id="6344802at2759"/>
<dbReference type="AlphaFoldDB" id="A0A6A4VPL6"/>
<proteinExistence type="inferred from homology"/>
<dbReference type="InterPro" id="IPR009050">
    <property type="entry name" value="Globin-like_sf"/>
</dbReference>
<name>A0A6A4VPL6_AMPAM</name>
<dbReference type="EMBL" id="VIIS01001444">
    <property type="protein sequence ID" value="KAF0298127.1"/>
    <property type="molecule type" value="Genomic_DNA"/>
</dbReference>
<evidence type="ECO:0000256" key="2">
    <source>
        <dbReference type="ARBA" id="ARBA00022723"/>
    </source>
</evidence>
<protein>
    <submittedName>
        <fullName evidence="6">Neuroglobin</fullName>
    </submittedName>
</protein>
<dbReference type="PANTHER" id="PTHR46458">
    <property type="entry name" value="BLR2807 PROTEIN"/>
    <property type="match status" value="1"/>
</dbReference>
<accession>A0A6A4VPL6</accession>
<evidence type="ECO:0000313" key="7">
    <source>
        <dbReference type="Proteomes" id="UP000440578"/>
    </source>
</evidence>
<dbReference type="GO" id="GO:0020037">
    <property type="term" value="F:heme binding"/>
    <property type="evidence" value="ECO:0007669"/>
    <property type="project" value="InterPro"/>
</dbReference>
<evidence type="ECO:0000256" key="1">
    <source>
        <dbReference type="ARBA" id="ARBA00022617"/>
    </source>
</evidence>
<dbReference type="InterPro" id="IPR050532">
    <property type="entry name" value="Globin-like_OT"/>
</dbReference>
<keyword evidence="2" id="KW-0479">Metal-binding</keyword>
<evidence type="ECO:0000256" key="4">
    <source>
        <dbReference type="RuleBase" id="RU000356"/>
    </source>
</evidence>
<dbReference type="PANTHER" id="PTHR46458:SF5">
    <property type="entry name" value="GLOBIN FAMILY PROFILE DOMAIN-CONTAINING PROTEIN"/>
    <property type="match status" value="1"/>
</dbReference>
<feature type="domain" description="Globin" evidence="5">
    <location>
        <begin position="1"/>
        <end position="147"/>
    </location>
</feature>
<dbReference type="Gene3D" id="1.10.490.10">
    <property type="entry name" value="Globins"/>
    <property type="match status" value="1"/>
</dbReference>
<keyword evidence="4" id="KW-0561">Oxygen transport</keyword>
<gene>
    <name evidence="6" type="primary">ngb_1</name>
    <name evidence="6" type="ORF">FJT64_004506</name>
</gene>
<comment type="caution">
    <text evidence="6">The sequence shown here is derived from an EMBL/GenBank/DDBJ whole genome shotgun (WGS) entry which is preliminary data.</text>
</comment>
<sequence length="147" mass="16712">MRGQVYEPTRCEASSLVATLFEEHAALINFFDKFRELKSRDEQAESLELAEHATAVMGIIDEGIRALEDMDAFFTLLHQTGARHTKIPGFQTEFFFKIRTPFLEAVKLTLGDAYTENMDNIYQLTIDLILKTLVEGFEKAEKEAANS</sequence>
<dbReference type="InterPro" id="IPR000971">
    <property type="entry name" value="Globin"/>
</dbReference>
<evidence type="ECO:0000256" key="3">
    <source>
        <dbReference type="ARBA" id="ARBA00023004"/>
    </source>
</evidence>
<keyword evidence="3" id="KW-0408">Iron</keyword>
<evidence type="ECO:0000313" key="6">
    <source>
        <dbReference type="EMBL" id="KAF0298127.1"/>
    </source>
</evidence>
<keyword evidence="7" id="KW-1185">Reference proteome</keyword>
<organism evidence="6 7">
    <name type="scientific">Amphibalanus amphitrite</name>
    <name type="common">Striped barnacle</name>
    <name type="synonym">Balanus amphitrite</name>
    <dbReference type="NCBI Taxonomy" id="1232801"/>
    <lineage>
        <taxon>Eukaryota</taxon>
        <taxon>Metazoa</taxon>
        <taxon>Ecdysozoa</taxon>
        <taxon>Arthropoda</taxon>
        <taxon>Crustacea</taxon>
        <taxon>Multicrustacea</taxon>
        <taxon>Cirripedia</taxon>
        <taxon>Thoracica</taxon>
        <taxon>Thoracicalcarea</taxon>
        <taxon>Balanomorpha</taxon>
        <taxon>Balanoidea</taxon>
        <taxon>Balanidae</taxon>
        <taxon>Amphibalaninae</taxon>
        <taxon>Amphibalanus</taxon>
    </lineage>
</organism>